<organism evidence="1 2">
    <name type="scientific">Phaedon cochleariae</name>
    <name type="common">Mustard beetle</name>
    <dbReference type="NCBI Taxonomy" id="80249"/>
    <lineage>
        <taxon>Eukaryota</taxon>
        <taxon>Metazoa</taxon>
        <taxon>Ecdysozoa</taxon>
        <taxon>Arthropoda</taxon>
        <taxon>Hexapoda</taxon>
        <taxon>Insecta</taxon>
        <taxon>Pterygota</taxon>
        <taxon>Neoptera</taxon>
        <taxon>Endopterygota</taxon>
        <taxon>Coleoptera</taxon>
        <taxon>Polyphaga</taxon>
        <taxon>Cucujiformia</taxon>
        <taxon>Chrysomeloidea</taxon>
        <taxon>Chrysomelidae</taxon>
        <taxon>Chrysomelinae</taxon>
        <taxon>Chrysomelini</taxon>
        <taxon>Phaedon</taxon>
    </lineage>
</organism>
<accession>A0A9N9SN37</accession>
<dbReference type="EMBL" id="OU896715">
    <property type="protein sequence ID" value="CAG9825767.1"/>
    <property type="molecule type" value="Genomic_DNA"/>
</dbReference>
<sequence>MSKGKSEGKSKYRRLLIMGKSTGKTKGKEGECSLEEKVDVKPDSELFQLIEGINKNLTGVLGDRIASDNGLLAEQRLSRKQLKLFIEEELEYLGIVFSKPKRVNEPQRISLKVSADVALAITEEEYKDAEHDMKILHKASNILRKAVLKCEKWTFTGSFDDVNVEEVVPEEFVSETIRGSIPKGYRPKNPVLNRETATTGRSVTDLWSYKNEDLIWMIAHTSSLSPYVDSDVNEYQDTNCILSNQEQETPTNNLKFTNAVPIWSAFNSITSEKPRKETRICVLPLIDSSPTKVETQLSLMNKLEKVTSNITPGKKTVVTLDLGLYRHILKLSMAKKDISKNWILRPGELHIVMAMLRCIGRFIDGTGLGTTLTVLYDETVSQILSGKCVRRAINAHTSLRLALFKCVFDEFVKDNSVIEENIEPQLNKTGKRKRDGEAGDVCRMPQWCENPLIQRLQPPFGMR</sequence>
<dbReference type="Proteomes" id="UP001153737">
    <property type="component" value="Chromosome 9"/>
</dbReference>
<dbReference type="PANTHER" id="PTHR47018:SF3">
    <property type="entry name" value="MYCBP-ASSOCIATED PROTEIN"/>
    <property type="match status" value="1"/>
</dbReference>
<protein>
    <submittedName>
        <fullName evidence="1">Uncharacterized protein</fullName>
    </submittedName>
</protein>
<dbReference type="OrthoDB" id="6758596at2759"/>
<evidence type="ECO:0000313" key="2">
    <source>
        <dbReference type="Proteomes" id="UP001153737"/>
    </source>
</evidence>
<proteinExistence type="predicted"/>
<dbReference type="AlphaFoldDB" id="A0A9N9SN37"/>
<evidence type="ECO:0000313" key="1">
    <source>
        <dbReference type="EMBL" id="CAG9825767.1"/>
    </source>
</evidence>
<name>A0A9N9SN37_PHACE</name>
<gene>
    <name evidence="1" type="ORF">PHAECO_LOCUS12926</name>
</gene>
<keyword evidence="2" id="KW-1185">Reference proteome</keyword>
<reference evidence="1" key="2">
    <citation type="submission" date="2022-10" db="EMBL/GenBank/DDBJ databases">
        <authorList>
            <consortium name="ENA_rothamsted_submissions"/>
            <consortium name="culmorum"/>
            <person name="King R."/>
        </authorList>
    </citation>
    <scope>NUCLEOTIDE SEQUENCE</scope>
</reference>
<reference evidence="1" key="1">
    <citation type="submission" date="2022-01" db="EMBL/GenBank/DDBJ databases">
        <authorList>
            <person name="King R."/>
        </authorList>
    </citation>
    <scope>NUCLEOTIDE SEQUENCE</scope>
</reference>
<dbReference type="PANTHER" id="PTHR47018">
    <property type="entry name" value="CXC DOMAIN-CONTAINING PROTEIN-RELATED"/>
    <property type="match status" value="1"/>
</dbReference>